<organism evidence="10 11">
    <name type="scientific">Nocardia terrae</name>
    <dbReference type="NCBI Taxonomy" id="2675851"/>
    <lineage>
        <taxon>Bacteria</taxon>
        <taxon>Bacillati</taxon>
        <taxon>Actinomycetota</taxon>
        <taxon>Actinomycetes</taxon>
        <taxon>Mycobacteriales</taxon>
        <taxon>Nocardiaceae</taxon>
        <taxon>Nocardia</taxon>
    </lineage>
</organism>
<protein>
    <submittedName>
        <fullName evidence="10">FUSC family protein</fullName>
    </submittedName>
</protein>
<feature type="transmembrane region" description="Helical" evidence="8">
    <location>
        <begin position="424"/>
        <end position="442"/>
    </location>
</feature>
<evidence type="ECO:0000256" key="5">
    <source>
        <dbReference type="ARBA" id="ARBA00023136"/>
    </source>
</evidence>
<feature type="transmembrane region" description="Helical" evidence="8">
    <location>
        <begin position="346"/>
        <end position="364"/>
    </location>
</feature>
<comment type="caution">
    <text evidence="10">The sequence shown here is derived from an EMBL/GenBank/DDBJ whole genome shotgun (WGS) entry which is preliminary data.</text>
</comment>
<feature type="transmembrane region" description="Helical" evidence="8">
    <location>
        <begin position="40"/>
        <end position="70"/>
    </location>
</feature>
<keyword evidence="4 8" id="KW-1133">Transmembrane helix</keyword>
<comment type="similarity">
    <text evidence="6">Belongs to the YccS/YhfK family.</text>
</comment>
<evidence type="ECO:0000256" key="2">
    <source>
        <dbReference type="ARBA" id="ARBA00022475"/>
    </source>
</evidence>
<keyword evidence="11" id="KW-1185">Reference proteome</keyword>
<keyword evidence="3 8" id="KW-0812">Transmembrane</keyword>
<feature type="transmembrane region" description="Helical" evidence="8">
    <location>
        <begin position="370"/>
        <end position="388"/>
    </location>
</feature>
<dbReference type="Proteomes" id="UP000466794">
    <property type="component" value="Unassembled WGS sequence"/>
</dbReference>
<dbReference type="Pfam" id="PF13515">
    <property type="entry name" value="FUSC_2"/>
    <property type="match status" value="1"/>
</dbReference>
<keyword evidence="5 8" id="KW-0472">Membrane</keyword>
<dbReference type="InterPro" id="IPR049453">
    <property type="entry name" value="Memb_transporter_dom"/>
</dbReference>
<reference evidence="10 11" key="1">
    <citation type="submission" date="2019-12" db="EMBL/GenBank/DDBJ databases">
        <title>Nocardia sp. nov. ET3-3 isolated from soil.</title>
        <authorList>
            <person name="Kanchanasin P."/>
            <person name="Tanasupawat S."/>
            <person name="Yuki M."/>
            <person name="Kudo T."/>
        </authorList>
    </citation>
    <scope>NUCLEOTIDE SEQUENCE [LARGE SCALE GENOMIC DNA]</scope>
    <source>
        <strain evidence="10 11">ET3-3</strain>
    </source>
</reference>
<feature type="transmembrane region" description="Helical" evidence="8">
    <location>
        <begin position="82"/>
        <end position="102"/>
    </location>
</feature>
<feature type="compositionally biased region" description="Acidic residues" evidence="7">
    <location>
        <begin position="260"/>
        <end position="271"/>
    </location>
</feature>
<comment type="subcellular location">
    <subcellularLocation>
        <location evidence="1">Cell membrane</location>
        <topology evidence="1">Multi-pass membrane protein</topology>
    </subcellularLocation>
</comment>
<feature type="transmembrane region" description="Helical" evidence="8">
    <location>
        <begin position="163"/>
        <end position="184"/>
    </location>
</feature>
<sequence>MIAEPDSLGESPPPVARRRNLLLKLAPGGWRWDAGLRTALAFGIPAGLLVACGRASWALFVCFGAFAVMYGEGRAYRVRWRVISIAGAALLGCVGVGIAVGANLPPAMAAWPVEIVVLTAIGVAGVYVIDAARLGPPGVMFFLVACSGALVAARSGIAAGGILIATALGVAGALVVSMAGRLIARDQPERLAVALAVREVDGYVGDHERGTASAARRHRAGEALWNAWATVHDAGLPEGESPLVAELLAAHERLAATAPVEDDEAPGEDADPQGIPLARPTLGHRLRRSLNWSSHATVTSVRVLCACVAAGTVGGLIGSTRPHWAILTALIILQAGPDRVHGSARAVNRLIGTALGLGVFAALVQLRPSGFALVAVLAVLQFGVELFITRNYSLAAIFFTPVALLAGGAGAGGQAVGAVMRDRLGETAIGVVIALLALRFLLPDAHRRTLGWVDRRVRDGAQRLLDRLRTDPVDAPAAMALRQDLQFELIGAMRAGVDSAHNDPGWTRPLWPAHARLQHAGYDLLAQCRTAGSGTRLPGIDRWERAFARPLG</sequence>
<dbReference type="GO" id="GO:0005886">
    <property type="term" value="C:plasma membrane"/>
    <property type="evidence" value="ECO:0007669"/>
    <property type="project" value="UniProtKB-SubCell"/>
</dbReference>
<evidence type="ECO:0000259" key="9">
    <source>
        <dbReference type="Pfam" id="PF13515"/>
    </source>
</evidence>
<dbReference type="PANTHER" id="PTHR30509">
    <property type="entry name" value="P-HYDROXYBENZOIC ACID EFFLUX PUMP SUBUNIT-RELATED"/>
    <property type="match status" value="1"/>
</dbReference>
<gene>
    <name evidence="10" type="ORF">GPX89_29905</name>
</gene>
<feature type="region of interest" description="Disordered" evidence="7">
    <location>
        <begin position="258"/>
        <end position="278"/>
    </location>
</feature>
<evidence type="ECO:0000256" key="4">
    <source>
        <dbReference type="ARBA" id="ARBA00022989"/>
    </source>
</evidence>
<feature type="transmembrane region" description="Helical" evidence="8">
    <location>
        <begin position="395"/>
        <end position="418"/>
    </location>
</feature>
<dbReference type="RefSeq" id="WP_157391021.1">
    <property type="nucleotide sequence ID" value="NZ_WRPP01000006.1"/>
</dbReference>
<evidence type="ECO:0000256" key="6">
    <source>
        <dbReference type="ARBA" id="ARBA00043993"/>
    </source>
</evidence>
<evidence type="ECO:0000256" key="7">
    <source>
        <dbReference type="SAM" id="MobiDB-lite"/>
    </source>
</evidence>
<feature type="transmembrane region" description="Helical" evidence="8">
    <location>
        <begin position="138"/>
        <end position="157"/>
    </location>
</feature>
<name>A0A7K1V469_9NOCA</name>
<evidence type="ECO:0000256" key="1">
    <source>
        <dbReference type="ARBA" id="ARBA00004651"/>
    </source>
</evidence>
<feature type="transmembrane region" description="Helical" evidence="8">
    <location>
        <begin position="108"/>
        <end position="129"/>
    </location>
</feature>
<evidence type="ECO:0000313" key="11">
    <source>
        <dbReference type="Proteomes" id="UP000466794"/>
    </source>
</evidence>
<evidence type="ECO:0000256" key="3">
    <source>
        <dbReference type="ARBA" id="ARBA00022692"/>
    </source>
</evidence>
<evidence type="ECO:0000313" key="10">
    <source>
        <dbReference type="EMBL" id="MVU81443.1"/>
    </source>
</evidence>
<accession>A0A7K1V469</accession>
<proteinExistence type="inferred from homology"/>
<feature type="domain" description="Integral membrane bound transporter" evidence="9">
    <location>
        <begin position="310"/>
        <end position="437"/>
    </location>
</feature>
<dbReference type="PANTHER" id="PTHR30509:SF9">
    <property type="entry name" value="MULTIDRUG RESISTANCE PROTEIN MDTO"/>
    <property type="match status" value="1"/>
</dbReference>
<keyword evidence="2" id="KW-1003">Cell membrane</keyword>
<dbReference type="EMBL" id="WRPP01000006">
    <property type="protein sequence ID" value="MVU81443.1"/>
    <property type="molecule type" value="Genomic_DNA"/>
</dbReference>
<dbReference type="AlphaFoldDB" id="A0A7K1V469"/>
<evidence type="ECO:0000256" key="8">
    <source>
        <dbReference type="SAM" id="Phobius"/>
    </source>
</evidence>